<proteinExistence type="predicted"/>
<accession>A0AAV2RFY5</accession>
<evidence type="ECO:0000313" key="4">
    <source>
        <dbReference type="EMBL" id="CAL4122901.1"/>
    </source>
</evidence>
<gene>
    <name evidence="4" type="ORF">MNOR_LOCUS23610</name>
</gene>
<evidence type="ECO:0000313" key="5">
    <source>
        <dbReference type="Proteomes" id="UP001497623"/>
    </source>
</evidence>
<reference evidence="4 5" key="1">
    <citation type="submission" date="2024-05" db="EMBL/GenBank/DDBJ databases">
        <authorList>
            <person name="Wallberg A."/>
        </authorList>
    </citation>
    <scope>NUCLEOTIDE SEQUENCE [LARGE SCALE GENOMIC DNA]</scope>
</reference>
<dbReference type="GO" id="GO:0005886">
    <property type="term" value="C:plasma membrane"/>
    <property type="evidence" value="ECO:0007669"/>
    <property type="project" value="TreeGrafter"/>
</dbReference>
<keyword evidence="2" id="KW-0732">Signal</keyword>
<dbReference type="AlphaFoldDB" id="A0AAV2RFY5"/>
<dbReference type="PANTHER" id="PTHR24369">
    <property type="entry name" value="ANTIGEN BSP, PUTATIVE-RELATED"/>
    <property type="match status" value="1"/>
</dbReference>
<evidence type="ECO:0000256" key="1">
    <source>
        <dbReference type="ARBA" id="ARBA00022614"/>
    </source>
</evidence>
<protein>
    <recommendedName>
        <fullName evidence="6">Leucine-rich repeat domain-containing protein</fullName>
    </recommendedName>
</protein>
<evidence type="ECO:0000256" key="3">
    <source>
        <dbReference type="ARBA" id="ARBA00022737"/>
    </source>
</evidence>
<dbReference type="Proteomes" id="UP001497623">
    <property type="component" value="Unassembled WGS sequence"/>
</dbReference>
<dbReference type="Pfam" id="PF13306">
    <property type="entry name" value="LRR_5"/>
    <property type="match status" value="1"/>
</dbReference>
<dbReference type="InterPro" id="IPR032675">
    <property type="entry name" value="LRR_dom_sf"/>
</dbReference>
<dbReference type="InterPro" id="IPR026906">
    <property type="entry name" value="LRR_5"/>
</dbReference>
<dbReference type="InterPro" id="IPR050541">
    <property type="entry name" value="LRR_TM_domain-containing"/>
</dbReference>
<keyword evidence="3" id="KW-0677">Repeat</keyword>
<organism evidence="4 5">
    <name type="scientific">Meganyctiphanes norvegica</name>
    <name type="common">Northern krill</name>
    <name type="synonym">Thysanopoda norvegica</name>
    <dbReference type="NCBI Taxonomy" id="48144"/>
    <lineage>
        <taxon>Eukaryota</taxon>
        <taxon>Metazoa</taxon>
        <taxon>Ecdysozoa</taxon>
        <taxon>Arthropoda</taxon>
        <taxon>Crustacea</taxon>
        <taxon>Multicrustacea</taxon>
        <taxon>Malacostraca</taxon>
        <taxon>Eumalacostraca</taxon>
        <taxon>Eucarida</taxon>
        <taxon>Euphausiacea</taxon>
        <taxon>Euphausiidae</taxon>
        <taxon>Meganyctiphanes</taxon>
    </lineage>
</organism>
<sequence length="241" mass="27382">MNRNILERVDIKVFEDSSEIIDNINLQRNNISYFSFETQVSFTTLRRIYLTSNNLTEFQFESLKDFPNLSIFDISFNPLGSIPVDSFQETSLLTISLSGTVNELAVGTFSNQSRLMWLWVTNNNLNHIPTELFVTGSSRFDSIYLNDNGIVSVEPGAFDLNRGLTIYMGNNSLTVIEESVWRYPFEAGVELSLYDDNPLECGCDVAWIVNDPALKLQISEYTVCADETPFKDLIPESFIDC</sequence>
<dbReference type="SUPFAM" id="SSF52058">
    <property type="entry name" value="L domain-like"/>
    <property type="match status" value="1"/>
</dbReference>
<dbReference type="PANTHER" id="PTHR24369:SF210">
    <property type="entry name" value="CHAOPTIN-RELATED"/>
    <property type="match status" value="1"/>
</dbReference>
<keyword evidence="1" id="KW-0433">Leucine-rich repeat</keyword>
<evidence type="ECO:0008006" key="6">
    <source>
        <dbReference type="Google" id="ProtNLM"/>
    </source>
</evidence>
<dbReference type="EMBL" id="CAXKWB010020968">
    <property type="protein sequence ID" value="CAL4122901.1"/>
    <property type="molecule type" value="Genomic_DNA"/>
</dbReference>
<feature type="non-terminal residue" evidence="4">
    <location>
        <position position="241"/>
    </location>
</feature>
<comment type="caution">
    <text evidence="4">The sequence shown here is derived from an EMBL/GenBank/DDBJ whole genome shotgun (WGS) entry which is preliminary data.</text>
</comment>
<evidence type="ECO:0000256" key="2">
    <source>
        <dbReference type="ARBA" id="ARBA00022729"/>
    </source>
</evidence>
<dbReference type="Gene3D" id="3.80.10.10">
    <property type="entry name" value="Ribonuclease Inhibitor"/>
    <property type="match status" value="1"/>
</dbReference>
<keyword evidence="5" id="KW-1185">Reference proteome</keyword>
<name>A0AAV2RFY5_MEGNR</name>